<keyword evidence="1" id="KW-1133">Transmembrane helix</keyword>
<organism evidence="2 3">
    <name type="scientific">Paenibacillus albiflavus</name>
    <dbReference type="NCBI Taxonomy" id="2545760"/>
    <lineage>
        <taxon>Bacteria</taxon>
        <taxon>Bacillati</taxon>
        <taxon>Bacillota</taxon>
        <taxon>Bacilli</taxon>
        <taxon>Bacillales</taxon>
        <taxon>Paenibacillaceae</taxon>
        <taxon>Paenibacillus</taxon>
    </lineage>
</organism>
<proteinExistence type="predicted"/>
<keyword evidence="1" id="KW-0812">Transmembrane</keyword>
<evidence type="ECO:0000313" key="3">
    <source>
        <dbReference type="Proteomes" id="UP000295418"/>
    </source>
</evidence>
<protein>
    <submittedName>
        <fullName evidence="2">DUF2837 family protein</fullName>
    </submittedName>
</protein>
<evidence type="ECO:0000256" key="1">
    <source>
        <dbReference type="SAM" id="Phobius"/>
    </source>
</evidence>
<dbReference type="Proteomes" id="UP000295418">
    <property type="component" value="Unassembled WGS sequence"/>
</dbReference>
<name>A0A4R4DWT1_9BACL</name>
<dbReference type="EMBL" id="SKFG01000055">
    <property type="protein sequence ID" value="TCZ69018.1"/>
    <property type="molecule type" value="Genomic_DNA"/>
</dbReference>
<keyword evidence="3" id="KW-1185">Reference proteome</keyword>
<gene>
    <name evidence="2" type="ORF">E0485_24055</name>
</gene>
<keyword evidence="1" id="KW-0472">Membrane</keyword>
<dbReference type="Pfam" id="PF10997">
    <property type="entry name" value="Amj"/>
    <property type="match status" value="1"/>
</dbReference>
<evidence type="ECO:0000313" key="2">
    <source>
        <dbReference type="EMBL" id="TCZ69018.1"/>
    </source>
</evidence>
<comment type="caution">
    <text evidence="2">The sequence shown here is derived from an EMBL/GenBank/DDBJ whole genome shotgun (WGS) entry which is preliminary data.</text>
</comment>
<dbReference type="AlphaFoldDB" id="A0A4R4DWT1"/>
<accession>A0A4R4DWT1</accession>
<feature type="transmembrane region" description="Helical" evidence="1">
    <location>
        <begin position="6"/>
        <end position="26"/>
    </location>
</feature>
<reference evidence="2 3" key="1">
    <citation type="submission" date="2019-03" db="EMBL/GenBank/DDBJ databases">
        <authorList>
            <person name="Kim M.K.M."/>
        </authorList>
    </citation>
    <scope>NUCLEOTIDE SEQUENCE [LARGE SCALE GENOMIC DNA]</scope>
    <source>
        <strain evidence="2 3">18JY21-1</strain>
    </source>
</reference>
<sequence>MISRLLGTMLAQLILVPAAYWISFMVKFI</sequence>
<dbReference type="InterPro" id="IPR021260">
    <property type="entry name" value="Amj"/>
</dbReference>